<organism evidence="2 3">
    <name type="scientific">Nonomuraea angiospora</name>
    <dbReference type="NCBI Taxonomy" id="46172"/>
    <lineage>
        <taxon>Bacteria</taxon>
        <taxon>Bacillati</taxon>
        <taxon>Actinomycetota</taxon>
        <taxon>Actinomycetes</taxon>
        <taxon>Streptosporangiales</taxon>
        <taxon>Streptosporangiaceae</taxon>
        <taxon>Nonomuraea</taxon>
    </lineage>
</organism>
<evidence type="ECO:0000256" key="1">
    <source>
        <dbReference type="SAM" id="MobiDB-lite"/>
    </source>
</evidence>
<protein>
    <submittedName>
        <fullName evidence="2">Uncharacterized protein</fullName>
    </submittedName>
</protein>
<keyword evidence="3" id="KW-1185">Reference proteome</keyword>
<reference evidence="2 3" key="1">
    <citation type="submission" date="2020-10" db="EMBL/GenBank/DDBJ databases">
        <title>Sequencing the genomes of 1000 actinobacteria strains.</title>
        <authorList>
            <person name="Klenk H.-P."/>
        </authorList>
    </citation>
    <scope>NUCLEOTIDE SEQUENCE [LARGE SCALE GENOMIC DNA]</scope>
    <source>
        <strain evidence="2 3">DSM 43173</strain>
    </source>
</reference>
<feature type="region of interest" description="Disordered" evidence="1">
    <location>
        <begin position="1"/>
        <end position="29"/>
    </location>
</feature>
<gene>
    <name evidence="2" type="ORF">H4W80_000677</name>
</gene>
<dbReference type="RefSeq" id="WP_192783701.1">
    <property type="nucleotide sequence ID" value="NZ_JADBEK010000001.1"/>
</dbReference>
<comment type="caution">
    <text evidence="2">The sequence shown here is derived from an EMBL/GenBank/DDBJ whole genome shotgun (WGS) entry which is preliminary data.</text>
</comment>
<accession>A0ABR9LP47</accession>
<name>A0ABR9LP47_9ACTN</name>
<sequence>MSKDWSSAGLQPRHSYSPGPRAAGFGPAEWGEQVHPVECGATEEGLGLIGKTVARHEAVRRAVLPRMAGSLMRGQVAAALVDAAQRARRCR</sequence>
<evidence type="ECO:0000313" key="2">
    <source>
        <dbReference type="EMBL" id="MBE1582419.1"/>
    </source>
</evidence>
<dbReference type="EMBL" id="JADBEK010000001">
    <property type="protein sequence ID" value="MBE1582419.1"/>
    <property type="molecule type" value="Genomic_DNA"/>
</dbReference>
<dbReference type="Proteomes" id="UP000633509">
    <property type="component" value="Unassembled WGS sequence"/>
</dbReference>
<proteinExistence type="predicted"/>
<evidence type="ECO:0000313" key="3">
    <source>
        <dbReference type="Proteomes" id="UP000633509"/>
    </source>
</evidence>